<evidence type="ECO:0000313" key="10">
    <source>
        <dbReference type="EMBL" id="MDY0404916.1"/>
    </source>
</evidence>
<evidence type="ECO:0000259" key="9">
    <source>
        <dbReference type="Pfam" id="PF20791"/>
    </source>
</evidence>
<keyword evidence="6" id="KW-0443">Lipid metabolism</keyword>
<feature type="domain" description="Acyl-ACP thioesterase-like C-terminal" evidence="9">
    <location>
        <begin position="125"/>
        <end position="187"/>
    </location>
</feature>
<evidence type="ECO:0000256" key="1">
    <source>
        <dbReference type="ARBA" id="ARBA00006500"/>
    </source>
</evidence>
<evidence type="ECO:0000313" key="11">
    <source>
        <dbReference type="Proteomes" id="UP001228376"/>
    </source>
</evidence>
<dbReference type="SUPFAM" id="SSF54637">
    <property type="entry name" value="Thioesterase/thiol ester dehydrase-isomerase"/>
    <property type="match status" value="2"/>
</dbReference>
<keyword evidence="3" id="KW-0378">Hydrolase</keyword>
<keyword evidence="5" id="KW-0809">Transit peptide</keyword>
<reference evidence="10 11" key="1">
    <citation type="submission" date="2023-10" db="EMBL/GenBank/DDBJ databases">
        <title>179-bfca-hs.</title>
        <authorList>
            <person name="Miliotis G."/>
            <person name="Sengupta P."/>
            <person name="Hameed A."/>
            <person name="Chuvochina M."/>
            <person name="Mcdonagh F."/>
            <person name="Simpson A.C."/>
            <person name="Singh N.K."/>
            <person name="Rekha P.D."/>
            <person name="Raman K."/>
            <person name="Hugenholtz P."/>
            <person name="Venkateswaran K."/>
        </authorList>
    </citation>
    <scope>NUCLEOTIDE SEQUENCE [LARGE SCALE GENOMIC DNA]</scope>
    <source>
        <strain evidence="10 11">179-BFC-A-HS</strain>
    </source>
</reference>
<keyword evidence="2" id="KW-0444">Lipid biosynthesis</keyword>
<comment type="similarity">
    <text evidence="1">Belongs to the acyl-ACP thioesterase family.</text>
</comment>
<dbReference type="EMBL" id="JAROCA020000001">
    <property type="protein sequence ID" value="MDY0404916.1"/>
    <property type="molecule type" value="Genomic_DNA"/>
</dbReference>
<evidence type="ECO:0000256" key="2">
    <source>
        <dbReference type="ARBA" id="ARBA00022516"/>
    </source>
</evidence>
<gene>
    <name evidence="10" type="ORF">P5G51_005450</name>
</gene>
<comment type="caution">
    <text evidence="10">The sequence shown here is derived from an EMBL/GenBank/DDBJ whole genome shotgun (WGS) entry which is preliminary data.</text>
</comment>
<dbReference type="CDD" id="cd00586">
    <property type="entry name" value="4HBT"/>
    <property type="match status" value="1"/>
</dbReference>
<proteinExistence type="inferred from homology"/>
<name>A0ABU5CF08_9BACI</name>
<dbReference type="Pfam" id="PF01643">
    <property type="entry name" value="Acyl-ACP_TE"/>
    <property type="match status" value="1"/>
</dbReference>
<dbReference type="InterPro" id="IPR045023">
    <property type="entry name" value="FATA/B"/>
</dbReference>
<evidence type="ECO:0000256" key="7">
    <source>
        <dbReference type="ARBA" id="ARBA00023160"/>
    </source>
</evidence>
<dbReference type="InterPro" id="IPR049427">
    <property type="entry name" value="Acyl-ACP_TE_C"/>
</dbReference>
<feature type="domain" description="Acyl-ACP thioesterase N-terminal hotdog" evidence="8">
    <location>
        <begin position="3"/>
        <end position="86"/>
    </location>
</feature>
<keyword evidence="7" id="KW-0275">Fatty acid biosynthesis</keyword>
<keyword evidence="11" id="KW-1185">Reference proteome</keyword>
<dbReference type="Pfam" id="PF20791">
    <property type="entry name" value="Acyl-ACP_TE_C"/>
    <property type="match status" value="1"/>
</dbReference>
<protein>
    <submittedName>
        <fullName evidence="10">Thioesterase</fullName>
    </submittedName>
</protein>
<evidence type="ECO:0000256" key="6">
    <source>
        <dbReference type="ARBA" id="ARBA00023098"/>
    </source>
</evidence>
<dbReference type="InterPro" id="IPR029069">
    <property type="entry name" value="HotDog_dom_sf"/>
</dbReference>
<sequence>MASEKLGFGIEQLGENGIAWILMKIRVDIQRNPKVGETITIETWPQEPGRIEYGRDFIVRDEQNHILIKAISSWVVMDLRQRKIRRSSSVPIHFSAVDNRRAIEAKLGKLKAAGTLETAYQKMIGYSDIDFNGHLNNSRYVDYVMDCFALQEHQKYHITSIEVHFTNEVLPGEVIELKKDTSAAQENGVYIEGINTNTNKVVFKSRLRIEAE</sequence>
<evidence type="ECO:0000259" key="8">
    <source>
        <dbReference type="Pfam" id="PF01643"/>
    </source>
</evidence>
<dbReference type="Proteomes" id="UP001228376">
    <property type="component" value="Unassembled WGS sequence"/>
</dbReference>
<dbReference type="PANTHER" id="PTHR31727">
    <property type="entry name" value="OLEOYL-ACYL CARRIER PROTEIN THIOESTERASE 1, CHLOROPLASTIC"/>
    <property type="match status" value="1"/>
</dbReference>
<dbReference type="PANTHER" id="PTHR31727:SF6">
    <property type="entry name" value="OLEOYL-ACYL CARRIER PROTEIN THIOESTERASE 1, CHLOROPLASTIC"/>
    <property type="match status" value="1"/>
</dbReference>
<dbReference type="Gene3D" id="3.10.129.10">
    <property type="entry name" value="Hotdog Thioesterase"/>
    <property type="match status" value="2"/>
</dbReference>
<dbReference type="InterPro" id="IPR002864">
    <property type="entry name" value="Acyl-ACP_thioesterase_NHD"/>
</dbReference>
<accession>A0ABU5CF08</accession>
<evidence type="ECO:0000256" key="4">
    <source>
        <dbReference type="ARBA" id="ARBA00022832"/>
    </source>
</evidence>
<keyword evidence="4" id="KW-0276">Fatty acid metabolism</keyword>
<evidence type="ECO:0000256" key="3">
    <source>
        <dbReference type="ARBA" id="ARBA00022801"/>
    </source>
</evidence>
<evidence type="ECO:0000256" key="5">
    <source>
        <dbReference type="ARBA" id="ARBA00022946"/>
    </source>
</evidence>
<organism evidence="10 11">
    <name type="scientific">Tigheibacillus jepli</name>
    <dbReference type="NCBI Taxonomy" id="3035914"/>
    <lineage>
        <taxon>Bacteria</taxon>
        <taxon>Bacillati</taxon>
        <taxon>Bacillota</taxon>
        <taxon>Bacilli</taxon>
        <taxon>Bacillales</taxon>
        <taxon>Bacillaceae</taxon>
        <taxon>Tigheibacillus</taxon>
    </lineage>
</organism>
<dbReference type="RefSeq" id="WP_320384357.1">
    <property type="nucleotide sequence ID" value="NZ_JAROCA020000001.1"/>
</dbReference>